<keyword evidence="7 15" id="KW-0328">Glycosyltransferase</keyword>
<dbReference type="InParanoid" id="A0A1H9ICA9"/>
<evidence type="ECO:0000256" key="5">
    <source>
        <dbReference type="ARBA" id="ARBA00011895"/>
    </source>
</evidence>
<dbReference type="OrthoDB" id="9802824at2"/>
<evidence type="ECO:0000256" key="7">
    <source>
        <dbReference type="ARBA" id="ARBA00022676"/>
    </source>
</evidence>
<dbReference type="GO" id="GO:0046100">
    <property type="term" value="P:hypoxanthine metabolic process"/>
    <property type="evidence" value="ECO:0007669"/>
    <property type="project" value="TreeGrafter"/>
</dbReference>
<evidence type="ECO:0000313" key="17">
    <source>
        <dbReference type="EMBL" id="SEQ72227.1"/>
    </source>
</evidence>
<evidence type="ECO:0000256" key="12">
    <source>
        <dbReference type="ARBA" id="ARBA00022842"/>
    </source>
</evidence>
<evidence type="ECO:0000259" key="16">
    <source>
        <dbReference type="Pfam" id="PF00156"/>
    </source>
</evidence>
<dbReference type="InterPro" id="IPR000836">
    <property type="entry name" value="PRTase_dom"/>
</dbReference>
<dbReference type="InterPro" id="IPR050408">
    <property type="entry name" value="HGPRT"/>
</dbReference>
<dbReference type="GO" id="GO:0006178">
    <property type="term" value="P:guanine salvage"/>
    <property type="evidence" value="ECO:0007669"/>
    <property type="project" value="TreeGrafter"/>
</dbReference>
<dbReference type="GO" id="GO:0032263">
    <property type="term" value="P:GMP salvage"/>
    <property type="evidence" value="ECO:0007669"/>
    <property type="project" value="TreeGrafter"/>
</dbReference>
<comment type="subcellular location">
    <subcellularLocation>
        <location evidence="2 15">Cytoplasm</location>
    </subcellularLocation>
</comment>
<comment type="cofactor">
    <cofactor evidence="1 15">
        <name>Mg(2+)</name>
        <dbReference type="ChEBI" id="CHEBI:18420"/>
    </cofactor>
</comment>
<name>A0A1H9ICA9_9BACT</name>
<gene>
    <name evidence="17" type="ORF">SAMN05444359_114139</name>
</gene>
<dbReference type="NCBIfam" id="TIGR01203">
    <property type="entry name" value="HGPRTase"/>
    <property type="match status" value="1"/>
</dbReference>
<dbReference type="InterPro" id="IPR029057">
    <property type="entry name" value="PRTase-like"/>
</dbReference>
<keyword evidence="8 15" id="KW-0808">Transferase</keyword>
<evidence type="ECO:0000256" key="15">
    <source>
        <dbReference type="RuleBase" id="RU364099"/>
    </source>
</evidence>
<dbReference type="CDD" id="cd06223">
    <property type="entry name" value="PRTases_typeI"/>
    <property type="match status" value="1"/>
</dbReference>
<comment type="similarity">
    <text evidence="4 15">Belongs to the purine/pyrimidine phosphoribosyltransferase family.</text>
</comment>
<dbReference type="GO" id="GO:0000287">
    <property type="term" value="F:magnesium ion binding"/>
    <property type="evidence" value="ECO:0007669"/>
    <property type="project" value="TreeGrafter"/>
</dbReference>
<keyword evidence="18" id="KW-1185">Reference proteome</keyword>
<dbReference type="GO" id="GO:0000166">
    <property type="term" value="F:nucleotide binding"/>
    <property type="evidence" value="ECO:0007669"/>
    <property type="project" value="UniProtKB-KW"/>
</dbReference>
<comment type="catalytic activity">
    <reaction evidence="14">
        <text>IMP + diphosphate = hypoxanthine + 5-phospho-alpha-D-ribose 1-diphosphate</text>
        <dbReference type="Rhea" id="RHEA:17973"/>
        <dbReference type="ChEBI" id="CHEBI:17368"/>
        <dbReference type="ChEBI" id="CHEBI:33019"/>
        <dbReference type="ChEBI" id="CHEBI:58017"/>
        <dbReference type="ChEBI" id="CHEBI:58053"/>
        <dbReference type="EC" id="2.4.2.8"/>
    </reaction>
    <physiologicalReaction direction="right-to-left" evidence="14">
        <dbReference type="Rhea" id="RHEA:17975"/>
    </physiologicalReaction>
</comment>
<dbReference type="GO" id="GO:0032264">
    <property type="term" value="P:IMP salvage"/>
    <property type="evidence" value="ECO:0007669"/>
    <property type="project" value="UniProtKB-UniPathway"/>
</dbReference>
<dbReference type="SUPFAM" id="SSF53271">
    <property type="entry name" value="PRTase-like"/>
    <property type="match status" value="1"/>
</dbReference>
<evidence type="ECO:0000256" key="2">
    <source>
        <dbReference type="ARBA" id="ARBA00004496"/>
    </source>
</evidence>
<evidence type="ECO:0000256" key="4">
    <source>
        <dbReference type="ARBA" id="ARBA00008391"/>
    </source>
</evidence>
<evidence type="ECO:0000313" key="18">
    <source>
        <dbReference type="Proteomes" id="UP000199021"/>
    </source>
</evidence>
<evidence type="ECO:0000256" key="1">
    <source>
        <dbReference type="ARBA" id="ARBA00001946"/>
    </source>
</evidence>
<comment type="catalytic activity">
    <reaction evidence="13">
        <text>GMP + diphosphate = guanine + 5-phospho-alpha-D-ribose 1-diphosphate</text>
        <dbReference type="Rhea" id="RHEA:25424"/>
        <dbReference type="ChEBI" id="CHEBI:16235"/>
        <dbReference type="ChEBI" id="CHEBI:33019"/>
        <dbReference type="ChEBI" id="CHEBI:58017"/>
        <dbReference type="ChEBI" id="CHEBI:58115"/>
        <dbReference type="EC" id="2.4.2.8"/>
    </reaction>
    <physiologicalReaction direction="right-to-left" evidence="13">
        <dbReference type="Rhea" id="RHEA:25426"/>
    </physiologicalReaction>
</comment>
<dbReference type="FunCoup" id="A0A1H9ICA9">
    <property type="interactions" value="328"/>
</dbReference>
<evidence type="ECO:0000256" key="8">
    <source>
        <dbReference type="ARBA" id="ARBA00022679"/>
    </source>
</evidence>
<dbReference type="PANTHER" id="PTHR43340:SF1">
    <property type="entry name" value="HYPOXANTHINE PHOSPHORIBOSYLTRANSFERASE"/>
    <property type="match status" value="1"/>
</dbReference>
<dbReference type="Gene3D" id="3.40.50.2020">
    <property type="match status" value="1"/>
</dbReference>
<keyword evidence="10 15" id="KW-0660">Purine salvage</keyword>
<keyword evidence="6 15" id="KW-0963">Cytoplasm</keyword>
<dbReference type="STRING" id="478744.SAMN05444359_114139"/>
<dbReference type="Pfam" id="PF00156">
    <property type="entry name" value="Pribosyltran"/>
    <property type="match status" value="1"/>
</dbReference>
<proteinExistence type="inferred from homology"/>
<dbReference type="UniPathway" id="UPA00591">
    <property type="reaction ID" value="UER00648"/>
</dbReference>
<evidence type="ECO:0000256" key="10">
    <source>
        <dbReference type="ARBA" id="ARBA00022726"/>
    </source>
</evidence>
<dbReference type="GO" id="GO:0004422">
    <property type="term" value="F:hypoxanthine phosphoribosyltransferase activity"/>
    <property type="evidence" value="ECO:0007669"/>
    <property type="project" value="InterPro"/>
</dbReference>
<evidence type="ECO:0000256" key="11">
    <source>
        <dbReference type="ARBA" id="ARBA00022741"/>
    </source>
</evidence>
<dbReference type="AlphaFoldDB" id="A0A1H9ICA9"/>
<dbReference type="RefSeq" id="WP_090169506.1">
    <property type="nucleotide sequence ID" value="NZ_FOFB01000014.1"/>
</dbReference>
<feature type="domain" description="Phosphoribosyltransferase" evidence="16">
    <location>
        <begin position="24"/>
        <end position="170"/>
    </location>
</feature>
<keyword evidence="9 15" id="KW-0479">Metal-binding</keyword>
<dbReference type="GO" id="GO:0005829">
    <property type="term" value="C:cytosol"/>
    <property type="evidence" value="ECO:0007669"/>
    <property type="project" value="TreeGrafter"/>
</dbReference>
<dbReference type="EMBL" id="FOFB01000014">
    <property type="protein sequence ID" value="SEQ72227.1"/>
    <property type="molecule type" value="Genomic_DNA"/>
</dbReference>
<dbReference type="Proteomes" id="UP000199021">
    <property type="component" value="Unassembled WGS sequence"/>
</dbReference>
<dbReference type="EC" id="2.4.2.8" evidence="5 15"/>
<evidence type="ECO:0000256" key="3">
    <source>
        <dbReference type="ARBA" id="ARBA00004669"/>
    </source>
</evidence>
<dbReference type="GO" id="GO:0052657">
    <property type="term" value="F:guanine phosphoribosyltransferase activity"/>
    <property type="evidence" value="ECO:0007669"/>
    <property type="project" value="RHEA"/>
</dbReference>
<keyword evidence="12 15" id="KW-0460">Magnesium</keyword>
<dbReference type="PANTHER" id="PTHR43340">
    <property type="entry name" value="HYPOXANTHINE-GUANINE PHOSPHORIBOSYLTRANSFERASE"/>
    <property type="match status" value="1"/>
</dbReference>
<evidence type="ECO:0000256" key="9">
    <source>
        <dbReference type="ARBA" id="ARBA00022723"/>
    </source>
</evidence>
<evidence type="ECO:0000256" key="14">
    <source>
        <dbReference type="ARBA" id="ARBA00049402"/>
    </source>
</evidence>
<keyword evidence="11 15" id="KW-0547">Nucleotide-binding</keyword>
<evidence type="ECO:0000256" key="6">
    <source>
        <dbReference type="ARBA" id="ARBA00022490"/>
    </source>
</evidence>
<dbReference type="InterPro" id="IPR005904">
    <property type="entry name" value="Hxn_phspho_trans"/>
</dbReference>
<organism evidence="17 18">
    <name type="scientific">Neolewinella agarilytica</name>
    <dbReference type="NCBI Taxonomy" id="478744"/>
    <lineage>
        <taxon>Bacteria</taxon>
        <taxon>Pseudomonadati</taxon>
        <taxon>Bacteroidota</taxon>
        <taxon>Saprospiria</taxon>
        <taxon>Saprospirales</taxon>
        <taxon>Lewinellaceae</taxon>
        <taxon>Neolewinella</taxon>
    </lineage>
</organism>
<dbReference type="GO" id="GO:0006166">
    <property type="term" value="P:purine ribonucleoside salvage"/>
    <property type="evidence" value="ECO:0007669"/>
    <property type="project" value="UniProtKB-KW"/>
</dbReference>
<protein>
    <recommendedName>
        <fullName evidence="5 15">Hypoxanthine phosphoribosyltransferase</fullName>
        <ecNumber evidence="5 15">2.4.2.8</ecNumber>
    </recommendedName>
</protein>
<comment type="pathway">
    <text evidence="3 15">Purine metabolism; IMP biosynthesis via salvage pathway; IMP from hypoxanthine: step 1/1.</text>
</comment>
<reference evidence="18" key="1">
    <citation type="submission" date="2016-10" db="EMBL/GenBank/DDBJ databases">
        <authorList>
            <person name="Varghese N."/>
            <person name="Submissions S."/>
        </authorList>
    </citation>
    <scope>NUCLEOTIDE SEQUENCE [LARGE SCALE GENOMIC DNA]</scope>
    <source>
        <strain evidence="18">DSM 24740</strain>
    </source>
</reference>
<sequence length="187" mass="20916">MASADPLKRVQLHDKEFVPFLTHEDIHERVKQLGQELHHRLAGSQPTYLVMLKGAFVFAADLIRHSRLNGEVDFVRTSSYHGTETEGKIRMHLAPSPELVAGRDVVLIEDIVDSGYTMQAFLPELEALNPKSITLVTLLHKPESQVVPVNIDLVGFVIPPHFVVGYGLDYNGLGRQLPAIYQLAQDF</sequence>
<evidence type="ECO:0000256" key="13">
    <source>
        <dbReference type="ARBA" id="ARBA00048811"/>
    </source>
</evidence>
<accession>A0A1H9ICA9</accession>